<dbReference type="InterPro" id="IPR027417">
    <property type="entry name" value="P-loop_NTPase"/>
</dbReference>
<dbReference type="NCBIfam" id="TIGR00231">
    <property type="entry name" value="small_GTP"/>
    <property type="match status" value="1"/>
</dbReference>
<dbReference type="Gene3D" id="3.40.50.10050">
    <property type="entry name" value="Translation initiation factor IF- 2, domain 3"/>
    <property type="match status" value="1"/>
</dbReference>
<comment type="function">
    <text evidence="8">One of the essential components for the initiation of protein synthesis. Protects formylmethionyl-tRNA from spontaneous hydrolysis and promotes its binding to the 30S ribosomal subunits. Also involved in the hydrolysis of GTP during the formation of the 70S ribosomal complex.</text>
</comment>
<dbReference type="PATRIC" id="fig|1619123.3.peg.225"/>
<accession>A0A0G0Y222</accession>
<evidence type="ECO:0000256" key="7">
    <source>
        <dbReference type="NCBIfam" id="TIGR00487"/>
    </source>
</evidence>
<protein>
    <recommendedName>
        <fullName evidence="2 7">Translation initiation factor IF-2</fullName>
    </recommendedName>
</protein>
<evidence type="ECO:0000313" key="10">
    <source>
        <dbReference type="EMBL" id="KKS03501.1"/>
    </source>
</evidence>
<dbReference type="InterPro" id="IPR044145">
    <property type="entry name" value="IF2_II"/>
</dbReference>
<evidence type="ECO:0000256" key="5">
    <source>
        <dbReference type="ARBA" id="ARBA00022917"/>
    </source>
</evidence>
<keyword evidence="3 8" id="KW-0396">Initiation factor</keyword>
<dbReference type="PROSITE" id="PS51722">
    <property type="entry name" value="G_TR_2"/>
    <property type="match status" value="1"/>
</dbReference>
<dbReference type="AlphaFoldDB" id="A0A0G0Y222"/>
<dbReference type="GO" id="GO:0005829">
    <property type="term" value="C:cytosol"/>
    <property type="evidence" value="ECO:0007669"/>
    <property type="project" value="TreeGrafter"/>
</dbReference>
<evidence type="ECO:0000313" key="11">
    <source>
        <dbReference type="Proteomes" id="UP000033947"/>
    </source>
</evidence>
<dbReference type="Proteomes" id="UP000033947">
    <property type="component" value="Unassembled WGS sequence"/>
</dbReference>
<keyword evidence="4" id="KW-0547">Nucleotide-binding</keyword>
<reference evidence="10 11" key="1">
    <citation type="journal article" date="2015" name="Nature">
        <title>rRNA introns, odd ribosomes, and small enigmatic genomes across a large radiation of phyla.</title>
        <authorList>
            <person name="Brown C.T."/>
            <person name="Hug L.A."/>
            <person name="Thomas B.C."/>
            <person name="Sharon I."/>
            <person name="Castelle C.J."/>
            <person name="Singh A."/>
            <person name="Wilkins M.J."/>
            <person name="Williams K.H."/>
            <person name="Banfield J.F."/>
        </authorList>
    </citation>
    <scope>NUCLEOTIDE SEQUENCE [LARGE SCALE GENOMIC DNA]</scope>
</reference>
<dbReference type="NCBIfam" id="TIGR00487">
    <property type="entry name" value="IF-2"/>
    <property type="match status" value="1"/>
</dbReference>
<dbReference type="EMBL" id="LCBB01000002">
    <property type="protein sequence ID" value="KKS03501.1"/>
    <property type="molecule type" value="Genomic_DNA"/>
</dbReference>
<evidence type="ECO:0000256" key="2">
    <source>
        <dbReference type="ARBA" id="ARBA00020675"/>
    </source>
</evidence>
<dbReference type="CDD" id="cd03702">
    <property type="entry name" value="IF2_mtIF2_II"/>
    <property type="match status" value="1"/>
</dbReference>
<dbReference type="InterPro" id="IPR023115">
    <property type="entry name" value="TIF_IF2_dom3"/>
</dbReference>
<dbReference type="GO" id="GO:0005525">
    <property type="term" value="F:GTP binding"/>
    <property type="evidence" value="ECO:0007669"/>
    <property type="project" value="UniProtKB-KW"/>
</dbReference>
<dbReference type="Gene3D" id="2.40.30.10">
    <property type="entry name" value="Translation factors"/>
    <property type="match status" value="2"/>
</dbReference>
<organism evidence="10 11">
    <name type="scientific">candidate division WWE3 bacterium GW2011_GWC2_41_23</name>
    <dbReference type="NCBI Taxonomy" id="1619123"/>
    <lineage>
        <taxon>Bacteria</taxon>
        <taxon>Katanobacteria</taxon>
    </lineage>
</organism>
<evidence type="ECO:0000256" key="1">
    <source>
        <dbReference type="ARBA" id="ARBA00007733"/>
    </source>
</evidence>
<feature type="domain" description="Tr-type G" evidence="9">
    <location>
        <begin position="14"/>
        <end position="183"/>
    </location>
</feature>
<dbReference type="GO" id="GO:0003743">
    <property type="term" value="F:translation initiation factor activity"/>
    <property type="evidence" value="ECO:0007669"/>
    <property type="project" value="UniProtKB-UniRule"/>
</dbReference>
<dbReference type="FunFam" id="3.40.50.10050:FF:000001">
    <property type="entry name" value="Translation initiation factor IF-2"/>
    <property type="match status" value="1"/>
</dbReference>
<dbReference type="InterPro" id="IPR005225">
    <property type="entry name" value="Small_GTP-bd"/>
</dbReference>
<evidence type="ECO:0000256" key="8">
    <source>
        <dbReference type="RuleBase" id="RU000644"/>
    </source>
</evidence>
<dbReference type="InterPro" id="IPR009000">
    <property type="entry name" value="Transl_B-barrel_sf"/>
</dbReference>
<dbReference type="InterPro" id="IPR000178">
    <property type="entry name" value="TF_IF2_bacterial-like"/>
</dbReference>
<comment type="caution">
    <text evidence="10">The sequence shown here is derived from an EMBL/GenBank/DDBJ whole genome shotgun (WGS) entry which is preliminary data.</text>
</comment>
<dbReference type="PANTHER" id="PTHR43381:SF5">
    <property type="entry name" value="TR-TYPE G DOMAIN-CONTAINING PROTEIN"/>
    <property type="match status" value="1"/>
</dbReference>
<dbReference type="Gene3D" id="3.40.50.300">
    <property type="entry name" value="P-loop containing nucleotide triphosphate hydrolases"/>
    <property type="match status" value="1"/>
</dbReference>
<dbReference type="SUPFAM" id="SSF50447">
    <property type="entry name" value="Translation proteins"/>
    <property type="match status" value="2"/>
</dbReference>
<evidence type="ECO:0000256" key="6">
    <source>
        <dbReference type="ARBA" id="ARBA00023134"/>
    </source>
</evidence>
<dbReference type="SUPFAM" id="SSF52540">
    <property type="entry name" value="P-loop containing nucleoside triphosphate hydrolases"/>
    <property type="match status" value="1"/>
</dbReference>
<dbReference type="FunFam" id="3.40.50.300:FF:000019">
    <property type="entry name" value="Translation initiation factor IF-2"/>
    <property type="match status" value="1"/>
</dbReference>
<dbReference type="InterPro" id="IPR015760">
    <property type="entry name" value="TIF_IF2"/>
</dbReference>
<keyword evidence="5 8" id="KW-0648">Protein biosynthesis</keyword>
<evidence type="ECO:0000256" key="4">
    <source>
        <dbReference type="ARBA" id="ARBA00022741"/>
    </source>
</evidence>
<dbReference type="CDD" id="cd01887">
    <property type="entry name" value="IF2_eIF5B"/>
    <property type="match status" value="1"/>
</dbReference>
<dbReference type="InterPro" id="IPR053905">
    <property type="entry name" value="EF-G-like_DII"/>
</dbReference>
<dbReference type="Pfam" id="PF11987">
    <property type="entry name" value="IF-2"/>
    <property type="match status" value="1"/>
</dbReference>
<dbReference type="InterPro" id="IPR036925">
    <property type="entry name" value="TIF_IF2_dom3_sf"/>
</dbReference>
<comment type="similarity">
    <text evidence="1 8">Belongs to the TRAFAC class translation factor GTPase superfamily. Classic translation factor GTPase family. IF-2 subfamily.</text>
</comment>
<dbReference type="Pfam" id="PF00009">
    <property type="entry name" value="GTP_EFTU"/>
    <property type="match status" value="1"/>
</dbReference>
<gene>
    <name evidence="10" type="ORF">UU55_C0002G0106</name>
</gene>
<sequence length="498" mass="53189">MSNDKTKTTTEKNLRAPIVTVMGHVDHGKTSILDFIRHSNIQEKEYGGITQHIGAYQIQHKNKKITFIDTPGHAAFTQMRARGGKAADIVVLVVAADEGVKPQTKEAISHALAAHVPIIVAINKIDKAGANSQKVKQELASENILVEDWGGECISVEVSAKNGQNIDKLLDAILTVAEMHELKADPAGELEAIIIESRLDRKKGAVVSCIVRNGTLHFGDKIVSGGYSCKVKAMTDDKGATIQTAGPSTPVEILGFSKVPRVGDLIVYEGSELAELAVQEDQTEIIGKDAKKTVAVVLKADTQGTLEAVKSSLADLISSSVGATYALKFLYCGTGDISESDVILAQSAKGGIVLGFNIRLPSAAANVAESNKVLVKTYLTIYDLIDDAKNILEGTAVDAESKIKGRGQVIKLFKLPSGDVIVGTKVLAGALKSGVRVSFYDKDPSDLTSDDIPLYTGTIKSLHKGQEEVKIIGKDVECGVMLKPHFENVAVGMWIEVR</sequence>
<proteinExistence type="inferred from homology"/>
<name>A0A0G0Y222_UNCKA</name>
<dbReference type="PANTHER" id="PTHR43381">
    <property type="entry name" value="TRANSLATION INITIATION FACTOR IF-2-RELATED"/>
    <property type="match status" value="1"/>
</dbReference>
<evidence type="ECO:0000256" key="3">
    <source>
        <dbReference type="ARBA" id="ARBA00022540"/>
    </source>
</evidence>
<evidence type="ECO:0000259" key="9">
    <source>
        <dbReference type="PROSITE" id="PS51722"/>
    </source>
</evidence>
<dbReference type="Pfam" id="PF22042">
    <property type="entry name" value="EF-G_D2"/>
    <property type="match status" value="1"/>
</dbReference>
<dbReference type="GO" id="GO:0003924">
    <property type="term" value="F:GTPase activity"/>
    <property type="evidence" value="ECO:0007669"/>
    <property type="project" value="InterPro"/>
</dbReference>
<dbReference type="SUPFAM" id="SSF52156">
    <property type="entry name" value="Initiation factor IF2/eIF5b, domain 3"/>
    <property type="match status" value="1"/>
</dbReference>
<dbReference type="InterPro" id="IPR000795">
    <property type="entry name" value="T_Tr_GTP-bd_dom"/>
</dbReference>
<keyword evidence="6" id="KW-0342">GTP-binding</keyword>